<dbReference type="SUPFAM" id="SSF57756">
    <property type="entry name" value="Retrovirus zinc finger-like domains"/>
    <property type="match status" value="1"/>
</dbReference>
<feature type="domain" description="CCHC-type" evidence="17">
    <location>
        <begin position="120"/>
        <end position="135"/>
    </location>
</feature>
<dbReference type="InterPro" id="IPR050951">
    <property type="entry name" value="Retrovirus_Pol_polyprotein"/>
</dbReference>
<evidence type="ECO:0000256" key="10">
    <source>
        <dbReference type="ARBA" id="ARBA00022884"/>
    </source>
</evidence>
<feature type="region of interest" description="Disordered" evidence="16">
    <location>
        <begin position="870"/>
        <end position="995"/>
    </location>
</feature>
<feature type="domain" description="Reverse transcriptase" evidence="18">
    <location>
        <begin position="1439"/>
        <end position="1618"/>
    </location>
</feature>
<evidence type="ECO:0000256" key="4">
    <source>
        <dbReference type="ARBA" id="ARBA00022695"/>
    </source>
</evidence>
<dbReference type="PROSITE" id="PS50878">
    <property type="entry name" value="RT_POL"/>
    <property type="match status" value="2"/>
</dbReference>
<dbReference type="FunFam" id="3.30.70.270:FF:000026">
    <property type="entry name" value="Transposon Ty3-G Gag-Pol polyprotein"/>
    <property type="match status" value="1"/>
</dbReference>
<evidence type="ECO:0000256" key="7">
    <source>
        <dbReference type="ARBA" id="ARBA00022759"/>
    </source>
</evidence>
<feature type="domain" description="Reverse transcriptase" evidence="18">
    <location>
        <begin position="402"/>
        <end position="581"/>
    </location>
</feature>
<feature type="domain" description="CCHC-type" evidence="17">
    <location>
        <begin position="1169"/>
        <end position="1184"/>
    </location>
</feature>
<dbReference type="InterPro" id="IPR041373">
    <property type="entry name" value="RT_RNaseH"/>
</dbReference>
<keyword evidence="14" id="KW-0511">Multifunctional enzyme</keyword>
<accession>A0AA38TTF9</accession>
<keyword evidence="5" id="KW-0540">Nuclease</keyword>
<keyword evidence="15" id="KW-0862">Zinc</keyword>
<dbReference type="EMBL" id="JARYMX010000001">
    <property type="protein sequence ID" value="KAJ9566773.1"/>
    <property type="molecule type" value="Genomic_DNA"/>
</dbReference>
<evidence type="ECO:0000259" key="18">
    <source>
        <dbReference type="PROSITE" id="PS50878"/>
    </source>
</evidence>
<keyword evidence="9" id="KW-0460">Magnesium</keyword>
<dbReference type="Gene3D" id="1.10.340.70">
    <property type="match status" value="1"/>
</dbReference>
<dbReference type="SMART" id="SM00343">
    <property type="entry name" value="ZnF_C2HC"/>
    <property type="match status" value="4"/>
</dbReference>
<dbReference type="SUPFAM" id="SSF56672">
    <property type="entry name" value="DNA/RNA polymerases"/>
    <property type="match status" value="2"/>
</dbReference>
<dbReference type="FunFam" id="3.10.20.370:FF:000001">
    <property type="entry name" value="Retrovirus-related Pol polyprotein from transposon 17.6-like protein"/>
    <property type="match status" value="1"/>
</dbReference>
<dbReference type="InterPro" id="IPR041577">
    <property type="entry name" value="RT_RNaseH_2"/>
</dbReference>
<keyword evidence="15" id="KW-0863">Zinc-finger</keyword>
<dbReference type="Proteomes" id="UP001172457">
    <property type="component" value="Chromosome 1"/>
</dbReference>
<keyword evidence="12" id="KW-0695">RNA-directed DNA polymerase</keyword>
<keyword evidence="15" id="KW-0479">Metal-binding</keyword>
<keyword evidence="13" id="KW-0238">DNA-binding</keyword>
<keyword evidence="3" id="KW-0808">Transferase</keyword>
<dbReference type="InterPro" id="IPR001878">
    <property type="entry name" value="Znf_CCHC"/>
</dbReference>
<evidence type="ECO:0000256" key="2">
    <source>
        <dbReference type="ARBA" id="ARBA00022670"/>
    </source>
</evidence>
<keyword evidence="4" id="KW-0548">Nucleotidyltransferase</keyword>
<dbReference type="Gene3D" id="3.10.10.10">
    <property type="entry name" value="HIV Type 1 Reverse Transcriptase, subunit A, domain 1"/>
    <property type="match status" value="2"/>
</dbReference>
<feature type="region of interest" description="Disordered" evidence="16">
    <location>
        <begin position="1201"/>
        <end position="1223"/>
    </location>
</feature>
<dbReference type="InterPro" id="IPR021109">
    <property type="entry name" value="Peptidase_aspartic_dom_sf"/>
</dbReference>
<feature type="region of interest" description="Disordered" evidence="16">
    <location>
        <begin position="1102"/>
        <end position="1140"/>
    </location>
</feature>
<dbReference type="InterPro" id="IPR036875">
    <property type="entry name" value="Znf_CCHC_sf"/>
</dbReference>
<dbReference type="InterPro" id="IPR001969">
    <property type="entry name" value="Aspartic_peptidase_AS"/>
</dbReference>
<dbReference type="InterPro" id="IPR000477">
    <property type="entry name" value="RT_dom"/>
</dbReference>
<dbReference type="CDD" id="cd01647">
    <property type="entry name" value="RT_LTR"/>
    <property type="match status" value="2"/>
</dbReference>
<dbReference type="InterPro" id="IPR043128">
    <property type="entry name" value="Rev_trsase/Diguanyl_cyclase"/>
</dbReference>
<dbReference type="PANTHER" id="PTHR37984">
    <property type="entry name" value="PROTEIN CBG26694"/>
    <property type="match status" value="1"/>
</dbReference>
<dbReference type="Pfam" id="PF17917">
    <property type="entry name" value="RT_RNaseH"/>
    <property type="match status" value="1"/>
</dbReference>
<evidence type="ECO:0000256" key="12">
    <source>
        <dbReference type="ARBA" id="ARBA00022918"/>
    </source>
</evidence>
<dbReference type="Gene3D" id="4.10.60.10">
    <property type="entry name" value="Zinc finger, CCHC-type"/>
    <property type="match status" value="2"/>
</dbReference>
<evidence type="ECO:0000256" key="11">
    <source>
        <dbReference type="ARBA" id="ARBA00022908"/>
    </source>
</evidence>
<name>A0AA38TTF9_9ASTR</name>
<evidence type="ECO:0000256" key="14">
    <source>
        <dbReference type="ARBA" id="ARBA00023268"/>
    </source>
</evidence>
<dbReference type="SUPFAM" id="SSF50630">
    <property type="entry name" value="Acid proteases"/>
    <property type="match status" value="2"/>
</dbReference>
<dbReference type="GO" id="GO:0015074">
    <property type="term" value="P:DNA integration"/>
    <property type="evidence" value="ECO:0007669"/>
    <property type="project" value="UniProtKB-KW"/>
</dbReference>
<keyword evidence="2" id="KW-0645">Protease</keyword>
<dbReference type="PROSITE" id="PS00141">
    <property type="entry name" value="ASP_PROTEASE"/>
    <property type="match status" value="1"/>
</dbReference>
<dbReference type="CDD" id="cd00303">
    <property type="entry name" value="retropepsin_like"/>
    <property type="match status" value="2"/>
</dbReference>
<dbReference type="FunFam" id="3.10.10.10:FF:000007">
    <property type="entry name" value="Retrovirus-related Pol polyprotein from transposon 17.6-like Protein"/>
    <property type="match status" value="2"/>
</dbReference>
<evidence type="ECO:0000313" key="19">
    <source>
        <dbReference type="EMBL" id="KAJ9566773.1"/>
    </source>
</evidence>
<dbReference type="Pfam" id="PF17921">
    <property type="entry name" value="Integrase_H2C2"/>
    <property type="match status" value="1"/>
</dbReference>
<proteinExistence type="predicted"/>
<keyword evidence="6" id="KW-0064">Aspartyl protease</keyword>
<feature type="compositionally biased region" description="Basic residues" evidence="16">
    <location>
        <begin position="1111"/>
        <end position="1120"/>
    </location>
</feature>
<sequence length="1888" mass="213983">MVTSSNPTTIQAVVTLATTLTNDAVRAGTLKLGSVGSKRKSEFQSGKRLQGNTSKGKQVVRAFGVKAQEVGRNSGNYPRCNQCNLHHGGACLMCNLCKQKGHLARFFQVGKNTKIGGRVCYECGSPDHFRNVCPRLGRGVNNISTGNQARPTNQGNQGGSARGRAFVIGAEEARRDPELVTGTFLLNDHYASVLFDTGADRSFVSFEFRPLINLKSKKLPTAYIVEVANGFELEATDVILGCALKLADRTFSVDLMPIKLGSFDVVIGMDWLSKNRAHVDCYEKAIWIPLQGGDTLIVQGDRSGKELRLMSCIKAHKYLRKKYFAFVALVSERKSEERRIQDIPVVKDYLEVFPDNLPGLPPPRQVEFQIDLIPGAAPVAKAPYRLAPTEMQELSNQLQELLDKQFIRPSSSPWGAPVLFVKKKDGSFRMCIDYRELNKLTIKNRYPLPRIDDLFDQLQGANYFSKIDLRSGYHQLRVREEDIPKTAFRTRYGHYEFLVMPFGLTNAPAVFMDLMNRVCRPYLDKFVIVFIDDILIYSRSKEDHEQHLRIILELLKEQKLYTKFSKCEFWIREVHFLGHVVGEKGIHVDPAKDRKFIWGTLQEEAFQTLKKKLCNAPILALPEGTENFVVYCDASHQGLGCVLMQKDKVIAYASRQLKVHEKNYTTHDLELGAVRRWVELLSDYDCEIRYHPGKANVVVDALSRKERVKPIRVRALGALVQISLKTQILGAQVEALKLENLKEQALHGLEAGFETKADGVRCFKGKVWVPKASNLRQVILEEAHKSRYSIHLGADKMYKDLREYYWWPEMKKDIALYVGKCLTCSKVKASYQKPSGLLQQPEIPQWKWEQITMCDIRQFLTFSIMSHETDPSEYQSHGSPEHPRSGNSVPRDPYSDSDADSHRPVPAPRPGLRVRATARKSVPLPTRMTFRVPAGDGAGPSRVRGRGGSSSSSSSTSASPPLYRPSSSVPPAARPPPVARPSPVPRPPHMARTPVLCMRGMTQTDRQEVTRLARGQGIHEHMIDHHDHMIDSLIDVAGADSQQLTRVVTLLGHTMDSLHHLNMPLRREDLELARLVLEQVLASLPNIISRVATRLTNNAIRSGTFSNDKAKGKKKMKKSTKPQFKGRSGKDRRVTRNYGIQTQVAEKGEGAYPKHGKYGNHHTGRCIICRKCGKGGHVDKDCRRRTCYECGSPDHYRNACPKRHQRPHENPTPPANQGNRGGLARGGAIAIGAKEAKQNLDVVTGTFLLNNYLATVLFDSGADMSFVSLEFRPKINKKSQNLKEDHVIEYSNGELVKASKVIRKCTLGLAGKDFSIDLIPIKIGSFDVIVGMDWMSKHRATICCAEKIVALPLPDGGLLEVYGDRPKRDIKIVSYMKMRGHLRKECIAFMAHVIDTKAKEKRIQDIPVVREFPEVFPEELPGLPPQRQVEFHIDLVPGADKGFIRPSSSPWGAPVLFVKKKDGSFRMCIDYRELNKITIRNRYPLPRIDDLFDQLQGATYFSKIDLRSGYHQMRVREEDIAKTAFRTRYGHYEFLVMPFGLTNAPAVFMDLMNRVCRPYLDKFVIVFIDDILIYSRSKEDHEHHLRLVLELLKAEQLYAKFSKCEFWIREVHFLGHVVNRDGIHVDPAKIEAIKKWEAPKTPTEIRQFLGLAGYYRRFIANFSKIAQPLTALTQKDKKFIWGEKQEEAFQVLKHKLCNAPILALPEGTDNFVVYCDASHQGLGCVLMQNEKVIAYASRQLKVHEKNYTTHDLELGAVVFALKIWRHYLYGTKCTVFTDHKSLQHILDQKMLNMRQRRWVELLSDYDCEIKYHPGKANVVADTLSRKERVKPIRSRAMGLVVQTSLKSQIVEAQKEALKDDNLNKETLHGIEKEFEEKEDGVCYFKGRI</sequence>
<evidence type="ECO:0000256" key="15">
    <source>
        <dbReference type="PROSITE-ProRule" id="PRU00047"/>
    </source>
</evidence>
<dbReference type="Pfam" id="PF08284">
    <property type="entry name" value="RVP_2"/>
    <property type="match status" value="2"/>
</dbReference>
<dbReference type="InterPro" id="IPR041588">
    <property type="entry name" value="Integrase_H2C2"/>
</dbReference>
<evidence type="ECO:0000256" key="8">
    <source>
        <dbReference type="ARBA" id="ARBA00022801"/>
    </source>
</evidence>
<dbReference type="GO" id="GO:0006508">
    <property type="term" value="P:proteolysis"/>
    <property type="evidence" value="ECO:0007669"/>
    <property type="project" value="UniProtKB-KW"/>
</dbReference>
<keyword evidence="11" id="KW-0229">DNA integration</keyword>
<dbReference type="GO" id="GO:0003677">
    <property type="term" value="F:DNA binding"/>
    <property type="evidence" value="ECO:0007669"/>
    <property type="project" value="UniProtKB-KW"/>
</dbReference>
<comment type="caution">
    <text evidence="19">The sequence shown here is derived from an EMBL/GenBank/DDBJ whole genome shotgun (WGS) entry which is preliminary data.</text>
</comment>
<evidence type="ECO:0000256" key="9">
    <source>
        <dbReference type="ARBA" id="ARBA00022842"/>
    </source>
</evidence>
<reference evidence="19" key="1">
    <citation type="submission" date="2023-03" db="EMBL/GenBank/DDBJ databases">
        <title>Chromosome-scale reference genome and RAD-based genetic map of yellow starthistle (Centaurea solstitialis) reveal putative structural variation and QTLs associated with invader traits.</title>
        <authorList>
            <person name="Reatini B."/>
            <person name="Cang F.A."/>
            <person name="Jiang Q."/>
            <person name="Mckibben M.T.W."/>
            <person name="Barker M.S."/>
            <person name="Rieseberg L.H."/>
            <person name="Dlugosch K.M."/>
        </authorList>
    </citation>
    <scope>NUCLEOTIDE SEQUENCE</scope>
    <source>
        <strain evidence="19">CAN-66</strain>
        <tissue evidence="19">Leaf</tissue>
    </source>
</reference>
<dbReference type="GO" id="GO:0003964">
    <property type="term" value="F:RNA-directed DNA polymerase activity"/>
    <property type="evidence" value="ECO:0007669"/>
    <property type="project" value="UniProtKB-KW"/>
</dbReference>
<protein>
    <recommendedName>
        <fullName evidence="1">RNA-directed DNA polymerase</fullName>
        <ecNumber evidence="1">2.7.7.49</ecNumber>
    </recommendedName>
</protein>
<organism evidence="19 20">
    <name type="scientific">Centaurea solstitialis</name>
    <name type="common">yellow star-thistle</name>
    <dbReference type="NCBI Taxonomy" id="347529"/>
    <lineage>
        <taxon>Eukaryota</taxon>
        <taxon>Viridiplantae</taxon>
        <taxon>Streptophyta</taxon>
        <taxon>Embryophyta</taxon>
        <taxon>Tracheophyta</taxon>
        <taxon>Spermatophyta</taxon>
        <taxon>Magnoliopsida</taxon>
        <taxon>eudicotyledons</taxon>
        <taxon>Gunneridae</taxon>
        <taxon>Pentapetalae</taxon>
        <taxon>asterids</taxon>
        <taxon>campanulids</taxon>
        <taxon>Asterales</taxon>
        <taxon>Asteraceae</taxon>
        <taxon>Carduoideae</taxon>
        <taxon>Cardueae</taxon>
        <taxon>Centaureinae</taxon>
        <taxon>Centaurea</taxon>
    </lineage>
</organism>
<gene>
    <name evidence="19" type="ORF">OSB04_002739</name>
</gene>
<feature type="compositionally biased region" description="Low complexity" evidence="16">
    <location>
        <begin position="949"/>
        <end position="971"/>
    </location>
</feature>
<evidence type="ECO:0000256" key="13">
    <source>
        <dbReference type="ARBA" id="ARBA00023125"/>
    </source>
</evidence>
<keyword evidence="8" id="KW-0378">Hydrolase</keyword>
<dbReference type="Gene3D" id="3.30.70.270">
    <property type="match status" value="3"/>
</dbReference>
<evidence type="ECO:0000256" key="1">
    <source>
        <dbReference type="ARBA" id="ARBA00012493"/>
    </source>
</evidence>
<dbReference type="PANTHER" id="PTHR37984:SF5">
    <property type="entry name" value="PROTEIN NYNRIN-LIKE"/>
    <property type="match status" value="1"/>
</dbReference>
<evidence type="ECO:0000259" key="17">
    <source>
        <dbReference type="PROSITE" id="PS50158"/>
    </source>
</evidence>
<dbReference type="GO" id="GO:0004519">
    <property type="term" value="F:endonuclease activity"/>
    <property type="evidence" value="ECO:0007669"/>
    <property type="project" value="UniProtKB-KW"/>
</dbReference>
<dbReference type="Pfam" id="PF17919">
    <property type="entry name" value="RT_RNaseH_2"/>
    <property type="match status" value="1"/>
</dbReference>
<dbReference type="EC" id="2.7.7.49" evidence="1"/>
<dbReference type="PROSITE" id="PS50158">
    <property type="entry name" value="ZF_CCHC"/>
    <property type="match status" value="3"/>
</dbReference>
<dbReference type="CDD" id="cd09274">
    <property type="entry name" value="RNase_HI_RT_Ty3"/>
    <property type="match status" value="2"/>
</dbReference>
<dbReference type="Gene3D" id="2.40.70.10">
    <property type="entry name" value="Acid Proteases"/>
    <property type="match status" value="2"/>
</dbReference>
<dbReference type="GO" id="GO:0008270">
    <property type="term" value="F:zinc ion binding"/>
    <property type="evidence" value="ECO:0007669"/>
    <property type="project" value="UniProtKB-KW"/>
</dbReference>
<dbReference type="InterPro" id="IPR043502">
    <property type="entry name" value="DNA/RNA_pol_sf"/>
</dbReference>
<evidence type="ECO:0000256" key="16">
    <source>
        <dbReference type="SAM" id="MobiDB-lite"/>
    </source>
</evidence>
<evidence type="ECO:0000256" key="5">
    <source>
        <dbReference type="ARBA" id="ARBA00022722"/>
    </source>
</evidence>
<evidence type="ECO:0000256" key="3">
    <source>
        <dbReference type="ARBA" id="ARBA00022679"/>
    </source>
</evidence>
<dbReference type="Pfam" id="PF00078">
    <property type="entry name" value="RVT_1"/>
    <property type="match status" value="2"/>
</dbReference>
<keyword evidence="7" id="KW-0255">Endonuclease</keyword>
<feature type="domain" description="CCHC-type" evidence="17">
    <location>
        <begin position="1187"/>
        <end position="1202"/>
    </location>
</feature>
<evidence type="ECO:0000256" key="6">
    <source>
        <dbReference type="ARBA" id="ARBA00022750"/>
    </source>
</evidence>
<dbReference type="GO" id="GO:0003723">
    <property type="term" value="F:RNA binding"/>
    <property type="evidence" value="ECO:0007669"/>
    <property type="project" value="UniProtKB-KW"/>
</dbReference>
<keyword evidence="10" id="KW-0694">RNA-binding</keyword>
<evidence type="ECO:0000313" key="20">
    <source>
        <dbReference type="Proteomes" id="UP001172457"/>
    </source>
</evidence>
<feature type="compositionally biased region" description="Pro residues" evidence="16">
    <location>
        <begin position="972"/>
        <end position="988"/>
    </location>
</feature>
<dbReference type="GO" id="GO:0004190">
    <property type="term" value="F:aspartic-type endopeptidase activity"/>
    <property type="evidence" value="ECO:0007669"/>
    <property type="project" value="UniProtKB-KW"/>
</dbReference>
<keyword evidence="20" id="KW-1185">Reference proteome</keyword>